<protein>
    <recommendedName>
        <fullName evidence="2">30S ribosomal protein S20</fullName>
    </recommendedName>
</protein>
<gene>
    <name evidence="1" type="ORF">ENV75_05435</name>
</gene>
<organism evidence="1">
    <name type="scientific">Thermodesulfovibrio aggregans</name>
    <dbReference type="NCBI Taxonomy" id="86166"/>
    <lineage>
        <taxon>Bacteria</taxon>
        <taxon>Pseudomonadati</taxon>
        <taxon>Nitrospirota</taxon>
        <taxon>Thermodesulfovibrionia</taxon>
        <taxon>Thermodesulfovibrionales</taxon>
        <taxon>Thermodesulfovibrionaceae</taxon>
        <taxon>Thermodesulfovibrio</taxon>
    </lineage>
</organism>
<comment type="caution">
    <text evidence="1">The sequence shown here is derived from an EMBL/GenBank/DDBJ whole genome shotgun (WGS) entry which is preliminary data.</text>
</comment>
<sequence length="60" mass="7387">MGRRLIDRELRKRRHRKEKLRKFREKFKLTRTEEEKSKIFAKVAKISPSLKIEDFLSSIK</sequence>
<accession>A0A7C4AJW1</accession>
<proteinExistence type="predicted"/>
<dbReference type="EMBL" id="DTHO01000060">
    <property type="protein sequence ID" value="HGG99872.1"/>
    <property type="molecule type" value="Genomic_DNA"/>
</dbReference>
<name>A0A7C4AJW1_9BACT</name>
<evidence type="ECO:0008006" key="2">
    <source>
        <dbReference type="Google" id="ProtNLM"/>
    </source>
</evidence>
<dbReference type="AlphaFoldDB" id="A0A7C4AJW1"/>
<dbReference type="InterPro" id="IPR046479">
    <property type="entry name" value="DUF6800"/>
</dbReference>
<evidence type="ECO:0000313" key="1">
    <source>
        <dbReference type="EMBL" id="HGG99872.1"/>
    </source>
</evidence>
<reference evidence="1" key="1">
    <citation type="journal article" date="2020" name="mSystems">
        <title>Genome- and Community-Level Interaction Insights into Carbon Utilization and Element Cycling Functions of Hydrothermarchaeota in Hydrothermal Sediment.</title>
        <authorList>
            <person name="Zhou Z."/>
            <person name="Liu Y."/>
            <person name="Xu W."/>
            <person name="Pan J."/>
            <person name="Luo Z.H."/>
            <person name="Li M."/>
        </authorList>
    </citation>
    <scope>NUCLEOTIDE SEQUENCE [LARGE SCALE GENOMIC DNA]</scope>
    <source>
        <strain evidence="1">SpSt-788</strain>
    </source>
</reference>
<dbReference type="Pfam" id="PF20607">
    <property type="entry name" value="DUF6800"/>
    <property type="match status" value="1"/>
</dbReference>